<dbReference type="InterPro" id="IPR013830">
    <property type="entry name" value="SGNH_hydro"/>
</dbReference>
<name>A0AAD6HWI3_9EURO</name>
<gene>
    <name evidence="2" type="ORF">N7493_000543</name>
</gene>
<accession>A0AAD6HWI3</accession>
<dbReference type="GO" id="GO:0016788">
    <property type="term" value="F:hydrolase activity, acting on ester bonds"/>
    <property type="evidence" value="ECO:0007669"/>
    <property type="project" value="InterPro"/>
</dbReference>
<dbReference type="PANTHER" id="PTHR37981:SF1">
    <property type="entry name" value="SGNH HYDROLASE-TYPE ESTERASE DOMAIN-CONTAINING PROTEIN"/>
    <property type="match status" value="1"/>
</dbReference>
<dbReference type="EMBL" id="JAQJAN010000001">
    <property type="protein sequence ID" value="KAJ5740671.1"/>
    <property type="molecule type" value="Genomic_DNA"/>
</dbReference>
<evidence type="ECO:0000259" key="1">
    <source>
        <dbReference type="Pfam" id="PF13472"/>
    </source>
</evidence>
<comment type="caution">
    <text evidence="2">The sequence shown here is derived from an EMBL/GenBank/DDBJ whole genome shotgun (WGS) entry which is preliminary data.</text>
</comment>
<dbReference type="AlphaFoldDB" id="A0AAD6HWI3"/>
<dbReference type="PANTHER" id="PTHR37981">
    <property type="entry name" value="LIPASE 2"/>
    <property type="match status" value="1"/>
</dbReference>
<evidence type="ECO:0000313" key="2">
    <source>
        <dbReference type="EMBL" id="KAJ5740671.1"/>
    </source>
</evidence>
<dbReference type="SUPFAM" id="SSF52266">
    <property type="entry name" value="SGNH hydrolase"/>
    <property type="match status" value="1"/>
</dbReference>
<reference evidence="2" key="2">
    <citation type="submission" date="2023-01" db="EMBL/GenBank/DDBJ databases">
        <authorList>
            <person name="Petersen C."/>
        </authorList>
    </citation>
    <scope>NUCLEOTIDE SEQUENCE</scope>
    <source>
        <strain evidence="2">IBT 17514</strain>
    </source>
</reference>
<organism evidence="2 3">
    <name type="scientific">Penicillium malachiteum</name>
    <dbReference type="NCBI Taxonomy" id="1324776"/>
    <lineage>
        <taxon>Eukaryota</taxon>
        <taxon>Fungi</taxon>
        <taxon>Dikarya</taxon>
        <taxon>Ascomycota</taxon>
        <taxon>Pezizomycotina</taxon>
        <taxon>Eurotiomycetes</taxon>
        <taxon>Eurotiomycetidae</taxon>
        <taxon>Eurotiales</taxon>
        <taxon>Aspergillaceae</taxon>
        <taxon>Penicillium</taxon>
    </lineage>
</organism>
<dbReference type="Pfam" id="PF13472">
    <property type="entry name" value="Lipase_GDSL_2"/>
    <property type="match status" value="1"/>
</dbReference>
<dbReference type="GO" id="GO:0006629">
    <property type="term" value="P:lipid metabolic process"/>
    <property type="evidence" value="ECO:0007669"/>
    <property type="project" value="TreeGrafter"/>
</dbReference>
<protein>
    <recommendedName>
        <fullName evidence="1">SGNH hydrolase-type esterase domain-containing protein</fullName>
    </recommendedName>
</protein>
<dbReference type="Gene3D" id="3.40.50.1110">
    <property type="entry name" value="SGNH hydrolase"/>
    <property type="match status" value="1"/>
</dbReference>
<reference evidence="2" key="1">
    <citation type="journal article" date="2023" name="IMA Fungus">
        <title>Comparative genomic study of the Penicillium genus elucidates a diverse pangenome and 15 lateral gene transfer events.</title>
        <authorList>
            <person name="Petersen C."/>
            <person name="Sorensen T."/>
            <person name="Nielsen M.R."/>
            <person name="Sondergaard T.E."/>
            <person name="Sorensen J.L."/>
            <person name="Fitzpatrick D.A."/>
            <person name="Frisvad J.C."/>
            <person name="Nielsen K.L."/>
        </authorList>
    </citation>
    <scope>NUCLEOTIDE SEQUENCE</scope>
    <source>
        <strain evidence="2">IBT 17514</strain>
    </source>
</reference>
<keyword evidence="3" id="KW-1185">Reference proteome</keyword>
<proteinExistence type="predicted"/>
<sequence>MSSSPTKLRIVSLGSSFAAGPGIAPQVEPLSAKRSGQNYPHLLAKELDAELTDLSVSGATLLNITTTPQKAIFSKEVFEPQILSVSSDADIITVTAGGNDIGYIGDMMFDAGKATTVGWVANGIIQTIKPLVSIFCRPPERPTPLSVEALAQRLGETLDAIHEKAPNARVYLVEYLAVLGPSTKPGVDIQFTQEKIDHHSQVASALQNAFAAAADSRSEWCERVPIHELSSDHVLGSPEPWVGGFALSSLFRGGSVLHPNLDGMRAIANILLLKIRQDFPKKA</sequence>
<feature type="domain" description="SGNH hydrolase-type esterase" evidence="1">
    <location>
        <begin position="13"/>
        <end position="266"/>
    </location>
</feature>
<evidence type="ECO:0000313" key="3">
    <source>
        <dbReference type="Proteomes" id="UP001215712"/>
    </source>
</evidence>
<dbReference type="CDD" id="cd01823">
    <property type="entry name" value="SEST_like"/>
    <property type="match status" value="1"/>
</dbReference>
<dbReference type="Proteomes" id="UP001215712">
    <property type="component" value="Unassembled WGS sequence"/>
</dbReference>
<dbReference type="InterPro" id="IPR036514">
    <property type="entry name" value="SGNH_hydro_sf"/>
</dbReference>
<dbReference type="InterPro" id="IPR037460">
    <property type="entry name" value="SEST-like"/>
</dbReference>